<evidence type="ECO:0000313" key="2">
    <source>
        <dbReference type="EMBL" id="KAL0378862.1"/>
    </source>
</evidence>
<reference evidence="2" key="1">
    <citation type="submission" date="2020-06" db="EMBL/GenBank/DDBJ databases">
        <authorList>
            <person name="Li T."/>
            <person name="Hu X."/>
            <person name="Zhang T."/>
            <person name="Song X."/>
            <person name="Zhang H."/>
            <person name="Dai N."/>
            <person name="Sheng W."/>
            <person name="Hou X."/>
            <person name="Wei L."/>
        </authorList>
    </citation>
    <scope>NUCLEOTIDE SEQUENCE</scope>
    <source>
        <strain evidence="2">G02</strain>
        <tissue evidence="2">Leaf</tissue>
    </source>
</reference>
<proteinExistence type="predicted"/>
<dbReference type="PANTHER" id="PTHR33710:SF62">
    <property type="entry name" value="DUF4283 DOMAIN PROTEIN"/>
    <property type="match status" value="1"/>
</dbReference>
<dbReference type="GO" id="GO:0003824">
    <property type="term" value="F:catalytic activity"/>
    <property type="evidence" value="ECO:0007669"/>
    <property type="project" value="InterPro"/>
</dbReference>
<sequence>MLLWRKEVNVIVHSYSASHIDVVIAREDGTEGWHFTGVYGHPDAARRPETWELLRHLRQYSPRPWLCAGDFNEILSKMKDRLDRACATPDWLSLFPGVSVTSERARGSDHTPLLISLSDLPNQTIGRRRKIFRFEAMWTRSKECDEIIRQMWSRPTSMVAGRSLTRKLRDVRQELSL</sequence>
<name>A0AAW2RF68_SESRA</name>
<dbReference type="InterPro" id="IPR036691">
    <property type="entry name" value="Endo/exonu/phosph_ase_sf"/>
</dbReference>
<organism evidence="2">
    <name type="scientific">Sesamum radiatum</name>
    <name type="common">Black benniseed</name>
    <dbReference type="NCBI Taxonomy" id="300843"/>
    <lineage>
        <taxon>Eukaryota</taxon>
        <taxon>Viridiplantae</taxon>
        <taxon>Streptophyta</taxon>
        <taxon>Embryophyta</taxon>
        <taxon>Tracheophyta</taxon>
        <taxon>Spermatophyta</taxon>
        <taxon>Magnoliopsida</taxon>
        <taxon>eudicotyledons</taxon>
        <taxon>Gunneridae</taxon>
        <taxon>Pentapetalae</taxon>
        <taxon>asterids</taxon>
        <taxon>lamiids</taxon>
        <taxon>Lamiales</taxon>
        <taxon>Pedaliaceae</taxon>
        <taxon>Sesamum</taxon>
    </lineage>
</organism>
<dbReference type="InterPro" id="IPR005135">
    <property type="entry name" value="Endo/exonuclease/phosphatase"/>
</dbReference>
<protein>
    <recommendedName>
        <fullName evidence="1">Endonuclease/exonuclease/phosphatase domain-containing protein</fullName>
    </recommendedName>
</protein>
<dbReference type="PANTHER" id="PTHR33710">
    <property type="entry name" value="BNAC02G09200D PROTEIN"/>
    <property type="match status" value="1"/>
</dbReference>
<dbReference type="AlphaFoldDB" id="A0AAW2RF68"/>
<reference evidence="2" key="2">
    <citation type="journal article" date="2024" name="Plant">
        <title>Genomic evolution and insights into agronomic trait innovations of Sesamum species.</title>
        <authorList>
            <person name="Miao H."/>
            <person name="Wang L."/>
            <person name="Qu L."/>
            <person name="Liu H."/>
            <person name="Sun Y."/>
            <person name="Le M."/>
            <person name="Wang Q."/>
            <person name="Wei S."/>
            <person name="Zheng Y."/>
            <person name="Lin W."/>
            <person name="Duan Y."/>
            <person name="Cao H."/>
            <person name="Xiong S."/>
            <person name="Wang X."/>
            <person name="Wei L."/>
            <person name="Li C."/>
            <person name="Ma Q."/>
            <person name="Ju M."/>
            <person name="Zhao R."/>
            <person name="Li G."/>
            <person name="Mu C."/>
            <person name="Tian Q."/>
            <person name="Mei H."/>
            <person name="Zhang T."/>
            <person name="Gao T."/>
            <person name="Zhang H."/>
        </authorList>
    </citation>
    <scope>NUCLEOTIDE SEQUENCE</scope>
    <source>
        <strain evidence="2">G02</strain>
    </source>
</reference>
<dbReference type="Gene3D" id="3.60.10.10">
    <property type="entry name" value="Endonuclease/exonuclease/phosphatase"/>
    <property type="match status" value="1"/>
</dbReference>
<comment type="caution">
    <text evidence="2">The sequence shown here is derived from an EMBL/GenBank/DDBJ whole genome shotgun (WGS) entry which is preliminary data.</text>
</comment>
<dbReference type="Pfam" id="PF03372">
    <property type="entry name" value="Exo_endo_phos"/>
    <property type="match status" value="1"/>
</dbReference>
<gene>
    <name evidence="2" type="ORF">Sradi_3191700</name>
</gene>
<accession>A0AAW2RF68</accession>
<feature type="domain" description="Endonuclease/exonuclease/phosphatase" evidence="1">
    <location>
        <begin position="15"/>
        <end position="110"/>
    </location>
</feature>
<evidence type="ECO:0000259" key="1">
    <source>
        <dbReference type="Pfam" id="PF03372"/>
    </source>
</evidence>
<dbReference type="EMBL" id="JACGWJ010000013">
    <property type="protein sequence ID" value="KAL0378862.1"/>
    <property type="molecule type" value="Genomic_DNA"/>
</dbReference>
<dbReference type="SUPFAM" id="SSF56219">
    <property type="entry name" value="DNase I-like"/>
    <property type="match status" value="1"/>
</dbReference>